<organism evidence="2">
    <name type="scientific">Rhizochromulina marina</name>
    <dbReference type="NCBI Taxonomy" id="1034831"/>
    <lineage>
        <taxon>Eukaryota</taxon>
        <taxon>Sar</taxon>
        <taxon>Stramenopiles</taxon>
        <taxon>Ochrophyta</taxon>
        <taxon>Dictyochophyceae</taxon>
        <taxon>Rhizochromulinales</taxon>
        <taxon>Rhizochromulina</taxon>
    </lineage>
</organism>
<dbReference type="EMBL" id="HBHJ01029468">
    <property type="protein sequence ID" value="CAD9708529.1"/>
    <property type="molecule type" value="Transcribed_RNA"/>
</dbReference>
<reference evidence="2" key="1">
    <citation type="submission" date="2021-01" db="EMBL/GenBank/DDBJ databases">
        <authorList>
            <person name="Corre E."/>
            <person name="Pelletier E."/>
            <person name="Niang G."/>
            <person name="Scheremetjew M."/>
            <person name="Finn R."/>
            <person name="Kale V."/>
            <person name="Holt S."/>
            <person name="Cochrane G."/>
            <person name="Meng A."/>
            <person name="Brown T."/>
            <person name="Cohen L."/>
        </authorList>
    </citation>
    <scope>NUCLEOTIDE SEQUENCE</scope>
    <source>
        <strain evidence="2">CCMP1243</strain>
    </source>
</reference>
<dbReference type="Pfam" id="PF07651">
    <property type="entry name" value="ANTH"/>
    <property type="match status" value="1"/>
</dbReference>
<feature type="domain" description="AP180 N-terminal homology (ANTH)" evidence="1">
    <location>
        <begin position="111"/>
        <end position="299"/>
    </location>
</feature>
<accession>A0A7S2SSM7</accession>
<dbReference type="InterPro" id="IPR011417">
    <property type="entry name" value="ANTH_dom"/>
</dbReference>
<evidence type="ECO:0000313" key="2">
    <source>
        <dbReference type="EMBL" id="CAD9708529.1"/>
    </source>
</evidence>
<proteinExistence type="predicted"/>
<protein>
    <recommendedName>
        <fullName evidence="1">AP180 N-terminal homology (ANTH) domain-containing protein</fullName>
    </recommendedName>
</protein>
<sequence>MQDDYILAPKSKGTSGSGLSGRIFKEVLDMSNKAVQKSYSAMREAKGFFSSDFERLLLITTRPDELRPDAVSVERLQAVVETFVRDMDLSLPTNPYRVTLRKLWAKLCEPDWRVSLKALCILHVLLSRGTAEDTIVFKAMMEKMRKERSKRSKSRFFDVSRVLGDRPPLGLLGDESSARQCIQFLRHYANYVLQRSRMFTGNFEELQLAKRGELQSTEDLVMQLYKAKKLLSLGLACRVSPDIESELTFACLEMVVFDLVQLFDLFDTSLSLVLDRKSRMFTRWNKDEARVLLRTFSKFRLEVGESIQKELEDVGSLLALYGFKEVPRTVNTRNNPKFQAEVGIEA</sequence>
<dbReference type="GO" id="GO:0005543">
    <property type="term" value="F:phospholipid binding"/>
    <property type="evidence" value="ECO:0007669"/>
    <property type="project" value="InterPro"/>
</dbReference>
<gene>
    <name evidence="2" type="ORF">RMAR1173_LOCUS19521</name>
</gene>
<dbReference type="AlphaFoldDB" id="A0A7S2SSM7"/>
<evidence type="ECO:0000259" key="1">
    <source>
        <dbReference type="Pfam" id="PF07651"/>
    </source>
</evidence>
<dbReference type="Gene3D" id="1.25.40.90">
    <property type="match status" value="1"/>
</dbReference>
<name>A0A7S2SSM7_9STRA</name>
<dbReference type="InterPro" id="IPR008942">
    <property type="entry name" value="ENTH_VHS"/>
</dbReference>
<dbReference type="SUPFAM" id="SSF48464">
    <property type="entry name" value="ENTH/VHS domain"/>
    <property type="match status" value="1"/>
</dbReference>